<name>A0ACC3AAZ6_9EURO</name>
<organism evidence="1 2">
    <name type="scientific">Neophaeococcomyces mojaviensis</name>
    <dbReference type="NCBI Taxonomy" id="3383035"/>
    <lineage>
        <taxon>Eukaryota</taxon>
        <taxon>Fungi</taxon>
        <taxon>Dikarya</taxon>
        <taxon>Ascomycota</taxon>
        <taxon>Pezizomycotina</taxon>
        <taxon>Eurotiomycetes</taxon>
        <taxon>Chaetothyriomycetidae</taxon>
        <taxon>Chaetothyriales</taxon>
        <taxon>Chaetothyriales incertae sedis</taxon>
        <taxon>Neophaeococcomyces</taxon>
    </lineage>
</organism>
<gene>
    <name evidence="1" type="ORF">H2198_003710</name>
</gene>
<evidence type="ECO:0000313" key="2">
    <source>
        <dbReference type="Proteomes" id="UP001172386"/>
    </source>
</evidence>
<accession>A0ACC3AAZ6</accession>
<keyword evidence="2" id="KW-1185">Reference proteome</keyword>
<dbReference type="EMBL" id="JAPDRQ010000051">
    <property type="protein sequence ID" value="KAJ9658426.1"/>
    <property type="molecule type" value="Genomic_DNA"/>
</dbReference>
<dbReference type="Proteomes" id="UP001172386">
    <property type="component" value="Unassembled WGS sequence"/>
</dbReference>
<evidence type="ECO:0000313" key="1">
    <source>
        <dbReference type="EMBL" id="KAJ9658426.1"/>
    </source>
</evidence>
<sequence>MSIGGTVLRFGGLLLRLLQFCCSGLALGIFSYFLSVLADHDLSISRRWQAVEGITGAATLYTIFAIILTLCLGGNAFFGFLAVFLDLCFIGGFIAVAWFTRHGANSCTGVVQTPLGSGQSNSNAPGYGANGFGFGSNQNSTYFPNLHLACRLNTVVFAVSIIAIFLFLLTAIWQVLMVRHHKKEKKYGPSPANNYTSGSGRKPFWKKKQRRTKDVETAGTLGAGAHTVRPSHETGTTIGNNAYVPEPKYGEPAYGHTGHHHHQNTGTYHDRTTF</sequence>
<reference evidence="1" key="1">
    <citation type="submission" date="2022-10" db="EMBL/GenBank/DDBJ databases">
        <title>Culturing micro-colonial fungi from biological soil crusts in the Mojave desert and describing Neophaeococcomyces mojavensis, and introducing the new genera and species Taxawa tesnikishii.</title>
        <authorList>
            <person name="Kurbessoian T."/>
            <person name="Stajich J.E."/>
        </authorList>
    </citation>
    <scope>NUCLEOTIDE SEQUENCE</scope>
    <source>
        <strain evidence="1">JES_112</strain>
    </source>
</reference>
<protein>
    <submittedName>
        <fullName evidence="1">Uncharacterized protein</fullName>
    </submittedName>
</protein>
<comment type="caution">
    <text evidence="1">The sequence shown here is derived from an EMBL/GenBank/DDBJ whole genome shotgun (WGS) entry which is preliminary data.</text>
</comment>
<proteinExistence type="predicted"/>